<dbReference type="InterPro" id="IPR007271">
    <property type="entry name" value="Nuc_sug_transpt"/>
</dbReference>
<sequence>MPLMARYTRYRDEKEVFFTTVNVFMMEMVKLCTCTAIIIGSSKSIFKFIEELREAIYENPIETVKVCVPAVIYTLQNNLYYIALTHLEATTFCVGFIGIFCLSLYAPWLESKFSGRTANFGQSPNDMSISWNDRVLNLFPKD</sequence>
<dbReference type="AlphaFoldDB" id="A0A0C2HGJ9"/>
<accession>A0A0C2HGJ9</accession>
<evidence type="ECO:0000256" key="2">
    <source>
        <dbReference type="ARBA" id="ARBA00022597"/>
    </source>
</evidence>
<evidence type="ECO:0000256" key="1">
    <source>
        <dbReference type="ARBA" id="ARBA00004141"/>
    </source>
</evidence>
<keyword evidence="2" id="KW-0813">Transport</keyword>
<evidence type="ECO:0000256" key="5">
    <source>
        <dbReference type="ARBA" id="ARBA00023136"/>
    </source>
</evidence>
<protein>
    <submittedName>
        <fullName evidence="7">UDP-galactose/UDP-N-acetylglucosamine transporter srf-3 domain protein</fullName>
    </submittedName>
</protein>
<dbReference type="EMBL" id="KN726300">
    <property type="protein sequence ID" value="KIH68751.1"/>
    <property type="molecule type" value="Genomic_DNA"/>
</dbReference>
<evidence type="ECO:0000313" key="7">
    <source>
        <dbReference type="EMBL" id="KIH68751.1"/>
    </source>
</evidence>
<keyword evidence="4 6" id="KW-1133">Transmembrane helix</keyword>
<evidence type="ECO:0000256" key="6">
    <source>
        <dbReference type="SAM" id="Phobius"/>
    </source>
</evidence>
<name>A0A0C2HGJ9_9BILA</name>
<proteinExistence type="predicted"/>
<dbReference type="OrthoDB" id="408493at2759"/>
<feature type="transmembrane region" description="Helical" evidence="6">
    <location>
        <begin position="16"/>
        <end position="39"/>
    </location>
</feature>
<gene>
    <name evidence="7" type="ORF">ANCDUO_00913</name>
</gene>
<keyword evidence="8" id="KW-1185">Reference proteome</keyword>
<organism evidence="7 8">
    <name type="scientific">Ancylostoma duodenale</name>
    <dbReference type="NCBI Taxonomy" id="51022"/>
    <lineage>
        <taxon>Eukaryota</taxon>
        <taxon>Metazoa</taxon>
        <taxon>Ecdysozoa</taxon>
        <taxon>Nematoda</taxon>
        <taxon>Chromadorea</taxon>
        <taxon>Rhabditida</taxon>
        <taxon>Rhabditina</taxon>
        <taxon>Rhabditomorpha</taxon>
        <taxon>Strongyloidea</taxon>
        <taxon>Ancylostomatidae</taxon>
        <taxon>Ancylostomatinae</taxon>
        <taxon>Ancylostoma</taxon>
    </lineage>
</organism>
<evidence type="ECO:0000256" key="4">
    <source>
        <dbReference type="ARBA" id="ARBA00022989"/>
    </source>
</evidence>
<comment type="subcellular location">
    <subcellularLocation>
        <location evidence="1">Membrane</location>
        <topology evidence="1">Multi-pass membrane protein</topology>
    </subcellularLocation>
</comment>
<dbReference type="Proteomes" id="UP000054047">
    <property type="component" value="Unassembled WGS sequence"/>
</dbReference>
<feature type="transmembrane region" description="Helical" evidence="6">
    <location>
        <begin position="79"/>
        <end position="106"/>
    </location>
</feature>
<keyword evidence="3 6" id="KW-0812">Transmembrane</keyword>
<evidence type="ECO:0000313" key="8">
    <source>
        <dbReference type="Proteomes" id="UP000054047"/>
    </source>
</evidence>
<dbReference type="PANTHER" id="PTHR10231">
    <property type="entry name" value="NUCLEOTIDE-SUGAR TRANSMEMBRANE TRANSPORTER"/>
    <property type="match status" value="1"/>
</dbReference>
<dbReference type="GO" id="GO:0000139">
    <property type="term" value="C:Golgi membrane"/>
    <property type="evidence" value="ECO:0007669"/>
    <property type="project" value="InterPro"/>
</dbReference>
<dbReference type="GO" id="GO:0015165">
    <property type="term" value="F:pyrimidine nucleotide-sugar transmembrane transporter activity"/>
    <property type="evidence" value="ECO:0007669"/>
    <property type="project" value="InterPro"/>
</dbReference>
<dbReference type="Pfam" id="PF04142">
    <property type="entry name" value="Nuc_sug_transp"/>
    <property type="match status" value="1"/>
</dbReference>
<keyword evidence="2" id="KW-0762">Sugar transport</keyword>
<keyword evidence="5 6" id="KW-0472">Membrane</keyword>
<reference evidence="7 8" key="1">
    <citation type="submission" date="2013-12" db="EMBL/GenBank/DDBJ databases">
        <title>Draft genome of the parsitic nematode Ancylostoma duodenale.</title>
        <authorList>
            <person name="Mitreva M."/>
        </authorList>
    </citation>
    <scope>NUCLEOTIDE SEQUENCE [LARGE SCALE GENOMIC DNA]</scope>
    <source>
        <strain evidence="7 8">Zhejiang</strain>
    </source>
</reference>
<evidence type="ECO:0000256" key="3">
    <source>
        <dbReference type="ARBA" id="ARBA00022692"/>
    </source>
</evidence>